<evidence type="ECO:0000259" key="2">
    <source>
        <dbReference type="Pfam" id="PF00018"/>
    </source>
</evidence>
<sequence>FAAEMEGELTVAPGDRVLVHNDADGWARVMRLSDGRSGLVPSWAVAGGA</sequence>
<comment type="caution">
    <text evidence="3">The sequence shown here is derived from an EMBL/GenBank/DDBJ whole genome shotgun (WGS) entry which is preliminary data.</text>
</comment>
<feature type="non-terminal residue" evidence="3">
    <location>
        <position position="1"/>
    </location>
</feature>
<dbReference type="AlphaFoldDB" id="A0A3M7KUR5"/>
<accession>A0A3M7KUR5</accession>
<dbReference type="CDD" id="cd00174">
    <property type="entry name" value="SH3"/>
    <property type="match status" value="1"/>
</dbReference>
<dbReference type="Pfam" id="PF00018">
    <property type="entry name" value="SH3_1"/>
    <property type="match status" value="1"/>
</dbReference>
<dbReference type="EMBL" id="QOKY01000182">
    <property type="protein sequence ID" value="RMZ54273.1"/>
    <property type="molecule type" value="Genomic_DNA"/>
</dbReference>
<gene>
    <name evidence="3" type="ORF">APUTEX25_000624</name>
</gene>
<feature type="domain" description="SH3" evidence="2">
    <location>
        <begin position="1"/>
        <end position="42"/>
    </location>
</feature>
<organism evidence="3 4">
    <name type="scientific">Auxenochlorella protothecoides</name>
    <name type="common">Green microalga</name>
    <name type="synonym">Chlorella protothecoides</name>
    <dbReference type="NCBI Taxonomy" id="3075"/>
    <lineage>
        <taxon>Eukaryota</taxon>
        <taxon>Viridiplantae</taxon>
        <taxon>Chlorophyta</taxon>
        <taxon>core chlorophytes</taxon>
        <taxon>Trebouxiophyceae</taxon>
        <taxon>Chlorellales</taxon>
        <taxon>Chlorellaceae</taxon>
        <taxon>Auxenochlorella</taxon>
    </lineage>
</organism>
<dbReference type="Gene3D" id="2.30.30.40">
    <property type="entry name" value="SH3 Domains"/>
    <property type="match status" value="1"/>
</dbReference>
<dbReference type="InterPro" id="IPR036028">
    <property type="entry name" value="SH3-like_dom_sf"/>
</dbReference>
<evidence type="ECO:0000313" key="4">
    <source>
        <dbReference type="Proteomes" id="UP000279271"/>
    </source>
</evidence>
<dbReference type="InterPro" id="IPR001452">
    <property type="entry name" value="SH3_domain"/>
</dbReference>
<protein>
    <recommendedName>
        <fullName evidence="2">SH3 domain-containing protein</fullName>
    </recommendedName>
</protein>
<evidence type="ECO:0000256" key="1">
    <source>
        <dbReference type="ARBA" id="ARBA00022443"/>
    </source>
</evidence>
<name>A0A3M7KUR5_AUXPR</name>
<proteinExistence type="predicted"/>
<dbReference type="Proteomes" id="UP000279271">
    <property type="component" value="Unassembled WGS sequence"/>
</dbReference>
<reference evidence="4" key="1">
    <citation type="journal article" date="2018" name="Algal Res.">
        <title>Characterization of plant carbon substrate utilization by Auxenochlorella protothecoides.</title>
        <authorList>
            <person name="Vogler B.W."/>
            <person name="Starkenburg S.R."/>
            <person name="Sudasinghe N."/>
            <person name="Schambach J.Y."/>
            <person name="Rollin J.A."/>
            <person name="Pattathil S."/>
            <person name="Barry A.N."/>
        </authorList>
    </citation>
    <scope>NUCLEOTIDE SEQUENCE [LARGE SCALE GENOMIC DNA]</scope>
    <source>
        <strain evidence="4">UTEX 25</strain>
    </source>
</reference>
<dbReference type="SUPFAM" id="SSF50044">
    <property type="entry name" value="SH3-domain"/>
    <property type="match status" value="1"/>
</dbReference>
<keyword evidence="1" id="KW-0728">SH3 domain</keyword>
<evidence type="ECO:0000313" key="3">
    <source>
        <dbReference type="EMBL" id="RMZ54273.1"/>
    </source>
</evidence>